<protein>
    <submittedName>
        <fullName evidence="2">RxLR-like protein</fullName>
    </submittedName>
</protein>
<organism evidence="2 3">
    <name type="scientific">Plasmopara halstedii</name>
    <name type="common">Downy mildew of sunflower</name>
    <dbReference type="NCBI Taxonomy" id="4781"/>
    <lineage>
        <taxon>Eukaryota</taxon>
        <taxon>Sar</taxon>
        <taxon>Stramenopiles</taxon>
        <taxon>Oomycota</taxon>
        <taxon>Peronosporomycetes</taxon>
        <taxon>Peronosporales</taxon>
        <taxon>Peronosporaceae</taxon>
        <taxon>Plasmopara</taxon>
    </lineage>
</organism>
<feature type="signal peptide" evidence="1">
    <location>
        <begin position="1"/>
        <end position="18"/>
    </location>
</feature>
<keyword evidence="3" id="KW-1185">Reference proteome</keyword>
<sequence>MRTFSFLDLLAATLVVNGAVVFTTAINDAQGTTFSLRTNSLNDAQYEERAIGIGSSVESSGAVSTFSKKAKRQFQIALSDSAVQKEIKKLNSRELPDMYNLLDTLRNYDLSWDGVMDLEELAVINKNLISFYNKQHFLKEHSPNVRKVDSKLAIAIANLFGKPRKTT</sequence>
<name>A0A0N7L8M6_PLAHL</name>
<evidence type="ECO:0000313" key="3">
    <source>
        <dbReference type="Proteomes" id="UP000054928"/>
    </source>
</evidence>
<accession>A0A0N7L8M6</accession>
<evidence type="ECO:0000256" key="1">
    <source>
        <dbReference type="SAM" id="SignalP"/>
    </source>
</evidence>
<feature type="chain" id="PRO_5006015174" evidence="1">
    <location>
        <begin position="19"/>
        <end position="167"/>
    </location>
</feature>
<dbReference type="RefSeq" id="XP_024586668.1">
    <property type="nucleotide sequence ID" value="XM_024721584.1"/>
</dbReference>
<dbReference type="AlphaFoldDB" id="A0A0N7L8M6"/>
<dbReference type="GeneID" id="36403075"/>
<keyword evidence="1" id="KW-0732">Signal</keyword>
<evidence type="ECO:0000313" key="2">
    <source>
        <dbReference type="EMBL" id="CEG50299.1"/>
    </source>
</evidence>
<dbReference type="Proteomes" id="UP000054928">
    <property type="component" value="Unassembled WGS sequence"/>
</dbReference>
<proteinExistence type="predicted"/>
<reference evidence="3" key="1">
    <citation type="submission" date="2014-09" db="EMBL/GenBank/DDBJ databases">
        <authorList>
            <person name="Sharma Rahul"/>
            <person name="Thines Marco"/>
        </authorList>
    </citation>
    <scope>NUCLEOTIDE SEQUENCE [LARGE SCALE GENOMIC DNA]</scope>
</reference>
<dbReference type="EMBL" id="CCYD01003101">
    <property type="protein sequence ID" value="CEG50299.1"/>
    <property type="molecule type" value="Genomic_DNA"/>
</dbReference>